<dbReference type="InterPro" id="IPR011037">
    <property type="entry name" value="Pyrv_Knase-like_insert_dom_sf"/>
</dbReference>
<organism evidence="2 3">
    <name type="scientific">Thalassorhabdomicrobium marinisediminis</name>
    <dbReference type="NCBI Taxonomy" id="2170577"/>
    <lineage>
        <taxon>Bacteria</taxon>
        <taxon>Pseudomonadati</taxon>
        <taxon>Pseudomonadota</taxon>
        <taxon>Alphaproteobacteria</taxon>
        <taxon>Rhodobacterales</taxon>
        <taxon>Paracoccaceae</taxon>
        <taxon>Thalassorhabdomicrobium</taxon>
    </lineage>
</organism>
<accession>A0A2T7FWB4</accession>
<sequence>MGTVAQIWRHPIKSHGREAIDATHLAAGKCLPWDRHWAVVHERTKFDGENWAMCRNFMIGTLTPTLAGIWAELDEATGRLTLRHQDIGSVTFDPDTEEHLFLDWVTPLCPPERDMPAAIVKAEGRGMTDSAFPSISLMNRTSHAAVEQAHGAPLEQERWRGNIWLDGLAPWAEEQWIGKTIRIGGATLEVREPIRRCLHTAANPASGDRDVDTISVLKTGFGHQNFGVYAVVTQDGPVAVGDAAEVL</sequence>
<dbReference type="PROSITE" id="PS51340">
    <property type="entry name" value="MOSC"/>
    <property type="match status" value="1"/>
</dbReference>
<dbReference type="GO" id="GO:0030170">
    <property type="term" value="F:pyridoxal phosphate binding"/>
    <property type="evidence" value="ECO:0007669"/>
    <property type="project" value="InterPro"/>
</dbReference>
<dbReference type="EMBL" id="QCYG01000006">
    <property type="protein sequence ID" value="PVA06465.1"/>
    <property type="molecule type" value="Genomic_DNA"/>
</dbReference>
<comment type="caution">
    <text evidence="2">The sequence shown here is derived from an EMBL/GenBank/DDBJ whole genome shotgun (WGS) entry which is preliminary data.</text>
</comment>
<protein>
    <submittedName>
        <fullName evidence="2">Molybdenum cofactor biosysynthesis protein</fullName>
    </submittedName>
</protein>
<dbReference type="GO" id="GO:0030151">
    <property type="term" value="F:molybdenum ion binding"/>
    <property type="evidence" value="ECO:0007669"/>
    <property type="project" value="InterPro"/>
</dbReference>
<dbReference type="SUPFAM" id="SSF50800">
    <property type="entry name" value="PK beta-barrel domain-like"/>
    <property type="match status" value="1"/>
</dbReference>
<dbReference type="InterPro" id="IPR005303">
    <property type="entry name" value="MOCOS_middle"/>
</dbReference>
<gene>
    <name evidence="2" type="ORF">DC363_11230</name>
</gene>
<proteinExistence type="predicted"/>
<evidence type="ECO:0000259" key="1">
    <source>
        <dbReference type="PROSITE" id="PS51340"/>
    </source>
</evidence>
<dbReference type="Gene3D" id="2.40.33.20">
    <property type="entry name" value="PK beta-barrel domain-like"/>
    <property type="match status" value="1"/>
</dbReference>
<dbReference type="AlphaFoldDB" id="A0A2T7FWB4"/>
<name>A0A2T7FWB4_9RHOB</name>
<reference evidence="2 3" key="1">
    <citation type="submission" date="2018-04" db="EMBL/GenBank/DDBJ databases">
        <title>Pelagivirga bohaiensis gen. nov., sp. nov., a bacterium isolated from the Bohai Sea.</title>
        <authorList>
            <person name="Ji X."/>
        </authorList>
    </citation>
    <scope>NUCLEOTIDE SEQUENCE [LARGE SCALE GENOMIC DNA]</scope>
    <source>
        <strain evidence="2 3">BH-SD16</strain>
    </source>
</reference>
<dbReference type="InterPro" id="IPR005302">
    <property type="entry name" value="MoCF_Sase_C"/>
</dbReference>
<dbReference type="GO" id="GO:0003824">
    <property type="term" value="F:catalytic activity"/>
    <property type="evidence" value="ECO:0007669"/>
    <property type="project" value="InterPro"/>
</dbReference>
<keyword evidence="3" id="KW-1185">Reference proteome</keyword>
<dbReference type="Pfam" id="PF03476">
    <property type="entry name" value="MOSC_N"/>
    <property type="match status" value="1"/>
</dbReference>
<feature type="domain" description="MOSC" evidence="1">
    <location>
        <begin position="109"/>
        <end position="247"/>
    </location>
</feature>
<dbReference type="Pfam" id="PF03473">
    <property type="entry name" value="MOSC"/>
    <property type="match status" value="1"/>
</dbReference>
<dbReference type="OrthoDB" id="581532at2"/>
<dbReference type="Proteomes" id="UP000244817">
    <property type="component" value="Unassembled WGS sequence"/>
</dbReference>
<evidence type="ECO:0000313" key="2">
    <source>
        <dbReference type="EMBL" id="PVA06465.1"/>
    </source>
</evidence>
<evidence type="ECO:0000313" key="3">
    <source>
        <dbReference type="Proteomes" id="UP000244817"/>
    </source>
</evidence>
<dbReference type="RefSeq" id="WP_108641244.1">
    <property type="nucleotide sequence ID" value="NZ_QCYG01000006.1"/>
</dbReference>